<dbReference type="SUPFAM" id="SSF52317">
    <property type="entry name" value="Class I glutamine amidotransferase-like"/>
    <property type="match status" value="1"/>
</dbReference>
<evidence type="ECO:0000256" key="3">
    <source>
        <dbReference type="ARBA" id="ARBA00023163"/>
    </source>
</evidence>
<dbReference type="Gene3D" id="1.10.10.60">
    <property type="entry name" value="Homeodomain-like"/>
    <property type="match status" value="1"/>
</dbReference>
<evidence type="ECO:0000259" key="4">
    <source>
        <dbReference type="PROSITE" id="PS01124"/>
    </source>
</evidence>
<proteinExistence type="predicted"/>
<accession>A0ABQ5ZN67</accession>
<dbReference type="Pfam" id="PF12833">
    <property type="entry name" value="HTH_18"/>
    <property type="match status" value="1"/>
</dbReference>
<dbReference type="InterPro" id="IPR018060">
    <property type="entry name" value="HTH_AraC"/>
</dbReference>
<evidence type="ECO:0000313" key="5">
    <source>
        <dbReference type="EMBL" id="GLR52323.1"/>
    </source>
</evidence>
<dbReference type="EMBL" id="BSOP01000030">
    <property type="protein sequence ID" value="GLR52323.1"/>
    <property type="molecule type" value="Genomic_DNA"/>
</dbReference>
<comment type="caution">
    <text evidence="5">The sequence shown here is derived from an EMBL/GenBank/DDBJ whole genome shotgun (WGS) entry which is preliminary data.</text>
</comment>
<evidence type="ECO:0000256" key="1">
    <source>
        <dbReference type="ARBA" id="ARBA00023015"/>
    </source>
</evidence>
<keyword evidence="2" id="KW-0238">DNA-binding</keyword>
<dbReference type="InterPro" id="IPR029062">
    <property type="entry name" value="Class_I_gatase-like"/>
</dbReference>
<dbReference type="PRINTS" id="PR00032">
    <property type="entry name" value="HTHARAC"/>
</dbReference>
<dbReference type="InterPro" id="IPR009057">
    <property type="entry name" value="Homeodomain-like_sf"/>
</dbReference>
<dbReference type="PANTHER" id="PTHR46796">
    <property type="entry name" value="HTH-TYPE TRANSCRIPTIONAL ACTIVATOR RHAS-RELATED"/>
    <property type="match status" value="1"/>
</dbReference>
<name>A0ABQ5ZN67_9HYPH</name>
<evidence type="ECO:0000256" key="2">
    <source>
        <dbReference type="ARBA" id="ARBA00023125"/>
    </source>
</evidence>
<gene>
    <name evidence="5" type="ORF">GCM10007923_35370</name>
</gene>
<reference evidence="6" key="1">
    <citation type="journal article" date="2019" name="Int. J. Syst. Evol. Microbiol.">
        <title>The Global Catalogue of Microorganisms (GCM) 10K type strain sequencing project: providing services to taxonomists for standard genome sequencing and annotation.</title>
        <authorList>
            <consortium name="The Broad Institute Genomics Platform"/>
            <consortium name="The Broad Institute Genome Sequencing Center for Infectious Disease"/>
            <person name="Wu L."/>
            <person name="Ma J."/>
        </authorList>
    </citation>
    <scope>NUCLEOTIDE SEQUENCE [LARGE SCALE GENOMIC DNA]</scope>
    <source>
        <strain evidence="6">NBRC 102122</strain>
    </source>
</reference>
<keyword evidence="6" id="KW-1185">Reference proteome</keyword>
<organism evidence="5 6">
    <name type="scientific">Shinella yambaruensis</name>
    <dbReference type="NCBI Taxonomy" id="415996"/>
    <lineage>
        <taxon>Bacteria</taxon>
        <taxon>Pseudomonadati</taxon>
        <taxon>Pseudomonadota</taxon>
        <taxon>Alphaproteobacteria</taxon>
        <taxon>Hyphomicrobiales</taxon>
        <taxon>Rhizobiaceae</taxon>
        <taxon>Shinella</taxon>
    </lineage>
</organism>
<feature type="domain" description="HTH araC/xylS-type" evidence="4">
    <location>
        <begin position="113"/>
        <end position="211"/>
    </location>
</feature>
<keyword evidence="1" id="KW-0805">Transcription regulation</keyword>
<dbReference type="PROSITE" id="PS00041">
    <property type="entry name" value="HTH_ARAC_FAMILY_1"/>
    <property type="match status" value="1"/>
</dbReference>
<dbReference type="InterPro" id="IPR050204">
    <property type="entry name" value="AraC_XylS_family_regulators"/>
</dbReference>
<dbReference type="InterPro" id="IPR018062">
    <property type="entry name" value="HTH_AraC-typ_CS"/>
</dbReference>
<evidence type="ECO:0000313" key="6">
    <source>
        <dbReference type="Proteomes" id="UP001156702"/>
    </source>
</evidence>
<sequence>MIGVCAGTFVLAEAGLMTQHYTCVSWLHFRVFRALFPDHRVRADRIYNLDKQRDSCAGGSSAADMAATIVRRFISREAECNALEVLQLDKARTLADIQPRRPLALDCEDNRLRVVLILMEGHLDETLSVQKLAATVGVSCRQLERLFTTHLKMSPARAYKQVRVEHAKALLLQSKSPLIEIALEVGFTSASHFAREFKSIVGQTPSQFRQAA</sequence>
<dbReference type="Proteomes" id="UP001156702">
    <property type="component" value="Unassembled WGS sequence"/>
</dbReference>
<protein>
    <recommendedName>
        <fullName evidence="4">HTH araC/xylS-type domain-containing protein</fullName>
    </recommendedName>
</protein>
<dbReference type="SUPFAM" id="SSF46689">
    <property type="entry name" value="Homeodomain-like"/>
    <property type="match status" value="2"/>
</dbReference>
<dbReference type="InterPro" id="IPR020449">
    <property type="entry name" value="Tscrpt_reg_AraC-type_HTH"/>
</dbReference>
<dbReference type="SMART" id="SM00342">
    <property type="entry name" value="HTH_ARAC"/>
    <property type="match status" value="1"/>
</dbReference>
<dbReference type="Gene3D" id="3.40.50.880">
    <property type="match status" value="1"/>
</dbReference>
<dbReference type="PROSITE" id="PS01124">
    <property type="entry name" value="HTH_ARAC_FAMILY_2"/>
    <property type="match status" value="1"/>
</dbReference>
<keyword evidence="3" id="KW-0804">Transcription</keyword>